<dbReference type="AlphaFoldDB" id="A0A5C6U158"/>
<accession>A0A5C6U158</accession>
<feature type="region of interest" description="Disordered" evidence="1">
    <location>
        <begin position="132"/>
        <end position="160"/>
    </location>
</feature>
<sequence>MAVQSGTSVGMVQPAGANTYTARVTATQYSAGVMEVYVKVALQCDARTGGTFWIDSRMVNAGSWVNVSYPAMTLLPLPAQTQAVADTATRVKVVMLDGGARVRNGLAASIDAPRPRAPPRWTGSAAMMAAAPGARSAARSSSRATPVRSVRLSSAGCTPA</sequence>
<protein>
    <submittedName>
        <fullName evidence="2">Uncharacterized protein</fullName>
    </submittedName>
</protein>
<organism evidence="2 3">
    <name type="scientific">Piscinibacter aquaticus</name>
    <dbReference type="NCBI Taxonomy" id="392597"/>
    <lineage>
        <taxon>Bacteria</taxon>
        <taxon>Pseudomonadati</taxon>
        <taxon>Pseudomonadota</taxon>
        <taxon>Betaproteobacteria</taxon>
        <taxon>Burkholderiales</taxon>
        <taxon>Sphaerotilaceae</taxon>
        <taxon>Piscinibacter</taxon>
    </lineage>
</organism>
<keyword evidence="3" id="KW-1185">Reference proteome</keyword>
<reference evidence="2 3" key="1">
    <citation type="submission" date="2019-08" db="EMBL/GenBank/DDBJ databases">
        <authorList>
            <person name="Khan S.A."/>
            <person name="Jeon C.O."/>
            <person name="Jeong S.E."/>
        </authorList>
    </citation>
    <scope>NUCLEOTIDE SEQUENCE [LARGE SCALE GENOMIC DNA]</scope>
    <source>
        <strain evidence="3">IMCC1728</strain>
    </source>
</reference>
<comment type="caution">
    <text evidence="2">The sequence shown here is derived from an EMBL/GenBank/DDBJ whole genome shotgun (WGS) entry which is preliminary data.</text>
</comment>
<evidence type="ECO:0000313" key="3">
    <source>
        <dbReference type="Proteomes" id="UP000321832"/>
    </source>
</evidence>
<feature type="compositionally biased region" description="Low complexity" evidence="1">
    <location>
        <begin position="132"/>
        <end position="151"/>
    </location>
</feature>
<gene>
    <name evidence="2" type="ORF">FSC37_16130</name>
</gene>
<proteinExistence type="predicted"/>
<evidence type="ECO:0000256" key="1">
    <source>
        <dbReference type="SAM" id="MobiDB-lite"/>
    </source>
</evidence>
<dbReference type="EMBL" id="VOPW01000001">
    <property type="protein sequence ID" value="TXC66783.1"/>
    <property type="molecule type" value="Genomic_DNA"/>
</dbReference>
<name>A0A5C6U158_9BURK</name>
<dbReference type="Proteomes" id="UP000321832">
    <property type="component" value="Unassembled WGS sequence"/>
</dbReference>
<evidence type="ECO:0000313" key="2">
    <source>
        <dbReference type="EMBL" id="TXC66783.1"/>
    </source>
</evidence>